<evidence type="ECO:0000313" key="1">
    <source>
        <dbReference type="EMBL" id="KAA2363057.1"/>
    </source>
</evidence>
<protein>
    <submittedName>
        <fullName evidence="1">Integrase</fullName>
    </submittedName>
</protein>
<comment type="caution">
    <text evidence="1">The sequence shown here is derived from an EMBL/GenBank/DDBJ whole genome shotgun (WGS) entry which is preliminary data.</text>
</comment>
<reference evidence="1 2" key="1">
    <citation type="journal article" date="2019" name="Nat. Med.">
        <title>A library of human gut bacterial isolates paired with longitudinal multiomics data enables mechanistic microbiome research.</title>
        <authorList>
            <person name="Poyet M."/>
            <person name="Groussin M."/>
            <person name="Gibbons S.M."/>
            <person name="Avila-Pacheco J."/>
            <person name="Jiang X."/>
            <person name="Kearney S.M."/>
            <person name="Perrotta A.R."/>
            <person name="Berdy B."/>
            <person name="Zhao S."/>
            <person name="Lieberman T.D."/>
            <person name="Swanson P.K."/>
            <person name="Smith M."/>
            <person name="Roesemann S."/>
            <person name="Alexander J.E."/>
            <person name="Rich S.A."/>
            <person name="Livny J."/>
            <person name="Vlamakis H."/>
            <person name="Clish C."/>
            <person name="Bullock K."/>
            <person name="Deik A."/>
            <person name="Scott J."/>
            <person name="Pierce K.A."/>
            <person name="Xavier R.J."/>
            <person name="Alm E.J."/>
        </authorList>
    </citation>
    <scope>NUCLEOTIDE SEQUENCE [LARGE SCALE GENOMIC DNA]</scope>
    <source>
        <strain evidence="1 2">BIOML-A2</strain>
    </source>
</reference>
<proteinExistence type="predicted"/>
<gene>
    <name evidence="1" type="ORF">F2Y13_16180</name>
</gene>
<dbReference type="Proteomes" id="UP000323567">
    <property type="component" value="Unassembled WGS sequence"/>
</dbReference>
<dbReference type="AlphaFoldDB" id="A0A5B3FP49"/>
<feature type="non-terminal residue" evidence="1">
    <location>
        <position position="1"/>
    </location>
</feature>
<sequence length="32" mass="3984">YNVADYAKQRRKMLQDWADMVDSYKEKYKLPE</sequence>
<organism evidence="1 2">
    <name type="scientific">Alistipes shahii</name>
    <dbReference type="NCBI Taxonomy" id="328814"/>
    <lineage>
        <taxon>Bacteria</taxon>
        <taxon>Pseudomonadati</taxon>
        <taxon>Bacteroidota</taxon>
        <taxon>Bacteroidia</taxon>
        <taxon>Bacteroidales</taxon>
        <taxon>Rikenellaceae</taxon>
        <taxon>Alistipes</taxon>
    </lineage>
</organism>
<accession>A0A5B3FP49</accession>
<evidence type="ECO:0000313" key="2">
    <source>
        <dbReference type="Proteomes" id="UP000323567"/>
    </source>
</evidence>
<name>A0A5B3FP49_9BACT</name>
<dbReference type="EMBL" id="VVXK01000065">
    <property type="protein sequence ID" value="KAA2363057.1"/>
    <property type="molecule type" value="Genomic_DNA"/>
</dbReference>